<dbReference type="Pfam" id="PF00109">
    <property type="entry name" value="ketoacyl-synt"/>
    <property type="match status" value="1"/>
</dbReference>
<dbReference type="EMBL" id="BAAAQD010000022">
    <property type="protein sequence ID" value="GAA1551649.1"/>
    <property type="molecule type" value="Genomic_DNA"/>
</dbReference>
<dbReference type="InterPro" id="IPR036736">
    <property type="entry name" value="ACP-like_sf"/>
</dbReference>
<dbReference type="Gene3D" id="3.40.366.10">
    <property type="entry name" value="Malonyl-Coenzyme A Acyl Carrier Protein, domain 2"/>
    <property type="match status" value="1"/>
</dbReference>
<dbReference type="InterPro" id="IPR020806">
    <property type="entry name" value="PKS_PP-bd"/>
</dbReference>
<dbReference type="SMART" id="SM00827">
    <property type="entry name" value="PKS_AT"/>
    <property type="match status" value="1"/>
</dbReference>
<organism evidence="9 10">
    <name type="scientific">Dactylosporangium maewongense</name>
    <dbReference type="NCBI Taxonomy" id="634393"/>
    <lineage>
        <taxon>Bacteria</taxon>
        <taxon>Bacillati</taxon>
        <taxon>Actinomycetota</taxon>
        <taxon>Actinomycetes</taxon>
        <taxon>Micromonosporales</taxon>
        <taxon>Micromonosporaceae</taxon>
        <taxon>Dactylosporangium</taxon>
    </lineage>
</organism>
<dbReference type="InterPro" id="IPR050091">
    <property type="entry name" value="PKS_NRPS_Biosynth_Enz"/>
</dbReference>
<dbReference type="SMART" id="SM00825">
    <property type="entry name" value="PKS_KS"/>
    <property type="match status" value="1"/>
</dbReference>
<dbReference type="SUPFAM" id="SSF53901">
    <property type="entry name" value="Thiolase-like"/>
    <property type="match status" value="1"/>
</dbReference>
<protein>
    <submittedName>
        <fullName evidence="9">Phthiocerol type I polyketide synthase PpsA</fullName>
    </submittedName>
</protein>
<comment type="caution">
    <text evidence="9">The sequence shown here is derived from an EMBL/GenBank/DDBJ whole genome shotgun (WGS) entry which is preliminary data.</text>
</comment>
<dbReference type="InterPro" id="IPR020841">
    <property type="entry name" value="PKS_Beta-ketoAc_synthase_dom"/>
</dbReference>
<dbReference type="Gene3D" id="1.10.1200.10">
    <property type="entry name" value="ACP-like"/>
    <property type="match status" value="1"/>
</dbReference>
<gene>
    <name evidence="9" type="primary">ppsA_2</name>
    <name evidence="9" type="ORF">GCM10009827_085320</name>
</gene>
<dbReference type="Gene3D" id="3.40.50.720">
    <property type="entry name" value="NAD(P)-binding Rossmann-like Domain"/>
    <property type="match status" value="1"/>
</dbReference>
<dbReference type="Pfam" id="PF00698">
    <property type="entry name" value="Acyl_transf_1"/>
    <property type="match status" value="1"/>
</dbReference>
<evidence type="ECO:0000256" key="4">
    <source>
        <dbReference type="PROSITE-ProRule" id="PRU01363"/>
    </source>
</evidence>
<keyword evidence="10" id="KW-1185">Reference proteome</keyword>
<dbReference type="InterPro" id="IPR016035">
    <property type="entry name" value="Acyl_Trfase/lysoPLipase"/>
</dbReference>
<feature type="domain" description="Ketosynthase family 3 (KS3)" evidence="7">
    <location>
        <begin position="17"/>
        <end position="440"/>
    </location>
</feature>
<feature type="compositionally biased region" description="Low complexity" evidence="5">
    <location>
        <begin position="1756"/>
        <end position="1768"/>
    </location>
</feature>
<dbReference type="PROSITE" id="PS52019">
    <property type="entry name" value="PKS_MFAS_DH"/>
    <property type="match status" value="1"/>
</dbReference>
<dbReference type="SUPFAM" id="SSF47336">
    <property type="entry name" value="ACP-like"/>
    <property type="match status" value="1"/>
</dbReference>
<dbReference type="InterPro" id="IPR049552">
    <property type="entry name" value="PKS_DH_N"/>
</dbReference>
<dbReference type="Proteomes" id="UP001501470">
    <property type="component" value="Unassembled WGS sequence"/>
</dbReference>
<evidence type="ECO:0000259" key="7">
    <source>
        <dbReference type="PROSITE" id="PS52004"/>
    </source>
</evidence>
<evidence type="ECO:0000256" key="5">
    <source>
        <dbReference type="SAM" id="MobiDB-lite"/>
    </source>
</evidence>
<feature type="domain" description="PKS/mFAS DH" evidence="8">
    <location>
        <begin position="909"/>
        <end position="1191"/>
    </location>
</feature>
<name>A0ABN2C4X9_9ACTN</name>
<proteinExistence type="predicted"/>
<dbReference type="InterPro" id="IPR001227">
    <property type="entry name" value="Ac_transferase_dom_sf"/>
</dbReference>
<evidence type="ECO:0000259" key="6">
    <source>
        <dbReference type="PROSITE" id="PS50075"/>
    </source>
</evidence>
<dbReference type="CDD" id="cd00833">
    <property type="entry name" value="PKS"/>
    <property type="match status" value="1"/>
</dbReference>
<dbReference type="SMART" id="SM00826">
    <property type="entry name" value="PKS_DH"/>
    <property type="match status" value="1"/>
</dbReference>
<keyword evidence="3" id="KW-0808">Transferase</keyword>
<feature type="region of interest" description="N-terminal hotdog fold" evidence="4">
    <location>
        <begin position="909"/>
        <end position="1038"/>
    </location>
</feature>
<feature type="domain" description="Carrier" evidence="6">
    <location>
        <begin position="1672"/>
        <end position="1753"/>
    </location>
</feature>
<dbReference type="Gene3D" id="3.10.129.110">
    <property type="entry name" value="Polyketide synthase dehydratase"/>
    <property type="match status" value="1"/>
</dbReference>
<dbReference type="InterPro" id="IPR014031">
    <property type="entry name" value="Ketoacyl_synth_C"/>
</dbReference>
<dbReference type="InterPro" id="IPR020807">
    <property type="entry name" value="PKS_DH"/>
</dbReference>
<dbReference type="Pfam" id="PF08659">
    <property type="entry name" value="KR"/>
    <property type="match status" value="1"/>
</dbReference>
<keyword evidence="1" id="KW-0596">Phosphopantetheine</keyword>
<feature type="region of interest" description="Disordered" evidence="5">
    <location>
        <begin position="1756"/>
        <end position="1814"/>
    </location>
</feature>
<dbReference type="InterPro" id="IPR036291">
    <property type="entry name" value="NAD(P)-bd_dom_sf"/>
</dbReference>
<dbReference type="PANTHER" id="PTHR43775:SF37">
    <property type="entry name" value="SI:DKEY-61P9.11"/>
    <property type="match status" value="1"/>
</dbReference>
<dbReference type="SMART" id="SM00823">
    <property type="entry name" value="PKS_PP"/>
    <property type="match status" value="1"/>
</dbReference>
<evidence type="ECO:0000313" key="10">
    <source>
        <dbReference type="Proteomes" id="UP001501470"/>
    </source>
</evidence>
<dbReference type="Pfam" id="PF21089">
    <property type="entry name" value="PKS_DH_N"/>
    <property type="match status" value="1"/>
</dbReference>
<dbReference type="InterPro" id="IPR057326">
    <property type="entry name" value="KR_dom"/>
</dbReference>
<dbReference type="PROSITE" id="PS50075">
    <property type="entry name" value="CARRIER"/>
    <property type="match status" value="1"/>
</dbReference>
<comment type="caution">
    <text evidence="4">Lacks conserved residue(s) required for the propagation of feature annotation.</text>
</comment>
<sequence length="1814" mass="191357">MAEMVHTPETTNPENTEEPLAVIGMSCRFAPDLDTPGQLWEFLRAGRSAVGEMPARRWDPYEADPKSRAILRQTTRKGSFMQDIEGFDAEFFQITPREAEYIDPQQRIMLEMAWEALCDAGLPPTSLAGTDAGVYVAANTNDYGRRLLEDLDRTGAWAVNGTTFYGIANRISYFLDAHGPSMAVDTACAGSLTALHVACQALRTGETSVAIVGGINIMSSPALVVALDAASATSPDGRSKAFDKAADGYGRGEGGGVVVLKRLSDAVRDDDPIYGLVMGSGVFQDGRSDGMMAPNSEAQQRMLQETYERAGIDPNTVQYVEAHGTGTQLGDTAEAKAIGSVFGPSRDSDDPLLIGTLKPNVGHVEAASGIAGVIKVLLGMQHGELPPSPHEEVNPELGLDDNRMRLVGEPTPWRAGAHGRRAGVSSYGVGGSIAHAILQQAPATRPSANGHGGDRTARPWVFPISAASEQGVRGLAGAVADWVRTNRGADLDSLAHTLTERRSHLARRAAVVAAGADELIEALDALADGEHSPDAVTGAARAFGDSGADGPVWVFSGHGAQWAGMGQELLTTEPAFARVIDELGPVFAEELGWTPREAIDAGGPWTVTRTQAMTYAMQVALAEVWSELGLVPGAIIGHSVGEIAAAVAAGSLDRIDAARFACRRAKALEQVAGQGAMAMVPMAFADVEQRLAGRDGVVAGIAASPLSTVVSGDIDAVEAFVAELSGEGIQARKVNTDVAFHSPHVRGEVLAEVGRAAAQLHARPPQVTLYSTAMADPRSGAAREGDYWATNLADPVRFHQAVRAALDDGARVFLEVSSHPVVAHSISETAIDAGVSDAQVAITLRREQPEQRTVLTNLARLHCLGSPVRWSYAGELVDVPAVRWQHKPFWIFPDTPSEHAGVGHDPEKHTLIGGHTTVASAPVQRVWQTELNMDNRPYAQSHKVVGVETVPASVVLNSFIGAAAGDGDVPYGLRDIVFRIPLAAHPTRIVQVVMEQDKVRLASRIKREDGAGGAGGGVRDDEWLTHTTATVVPEPEVGTTPLEDVDTIRARCPVSWTWAKVDGIFRAMGVDGYTFPWVVEELLRGDDEQIATVTVDHTPKLHPSSWTAVVDAALTASGVLVMTEDSTVLRTCSHLESLQFKGAPPPRIFVHTTRDPRTPDTINMQVADETGTVVCEARGLRYVKVQDIGSGAVGPRDLVQELTWEPVEVRADAPQPRQALLLGQPEGGSALVDALNARGVETRATTDPAAIGDGLLAGGDVVIVAPPALLPDEAPEQAARRCAQALVDAVQRVAAIEDEQKRPTIWALTRGVRQGGTEGALAHAPLWGAGRIVAGERPDLWGGTVDVDGSVDLASVAGVIGALPPNEDVLSSTADGLSAARLRRLERPAEREPVDCRPDGTYLVTGGLGALGLEAARHLVEQGARRLVLVGRRGLPPRSEWDGVTDPAVAAQIAEVVALEAAGATVRVLRLDISDPEATAKALDPGSLDMPAVRGIVHCAGVVSDALVEKTRAENLDTTMGPKADGAMVLHRLYPAGTLDFFTMFSSCGQFARLTGQVSYASANSFLDALAALRRSQGEIGSTSFAWAQWIGRGMGETTGKATILEAESRGLGGITVSEALRSWSYADRYALPYVTVMRVMPGHTLPVFSQLSVTDAAAENTGGGAVDWATVPADELVEKVTAETHEQVAAELNLAPEDIAIDRPLLELGVDSVLTVALRVRLHRTFAVDLPPTILWSNPTVRALAEFLAGEVGGAAEEPAQESAQEQAKGEAQDAAAGGASETPPSEGPGTDGTPSLTRQVPPVRAETPVAAA</sequence>
<evidence type="ECO:0000256" key="1">
    <source>
        <dbReference type="ARBA" id="ARBA00022450"/>
    </source>
</evidence>
<dbReference type="PROSITE" id="PS00012">
    <property type="entry name" value="PHOSPHOPANTETHEINE"/>
    <property type="match status" value="1"/>
</dbReference>
<keyword evidence="2" id="KW-0597">Phosphoprotein</keyword>
<accession>A0ABN2C4X9</accession>
<evidence type="ECO:0000313" key="9">
    <source>
        <dbReference type="EMBL" id="GAA1551649.1"/>
    </source>
</evidence>
<dbReference type="InterPro" id="IPR042104">
    <property type="entry name" value="PKS_dehydratase_sf"/>
</dbReference>
<evidence type="ECO:0000256" key="3">
    <source>
        <dbReference type="ARBA" id="ARBA00022679"/>
    </source>
</evidence>
<dbReference type="InterPro" id="IPR013968">
    <property type="entry name" value="PKS_KR"/>
</dbReference>
<evidence type="ECO:0000256" key="2">
    <source>
        <dbReference type="ARBA" id="ARBA00022553"/>
    </source>
</evidence>
<dbReference type="InterPro" id="IPR016036">
    <property type="entry name" value="Malonyl_transacylase_ACP-bd"/>
</dbReference>
<dbReference type="Pfam" id="PF16197">
    <property type="entry name" value="KAsynt_C_assoc"/>
    <property type="match status" value="1"/>
</dbReference>
<reference evidence="9 10" key="1">
    <citation type="journal article" date="2019" name="Int. J. Syst. Evol. Microbiol.">
        <title>The Global Catalogue of Microorganisms (GCM) 10K type strain sequencing project: providing services to taxonomists for standard genome sequencing and annotation.</title>
        <authorList>
            <consortium name="The Broad Institute Genomics Platform"/>
            <consortium name="The Broad Institute Genome Sequencing Center for Infectious Disease"/>
            <person name="Wu L."/>
            <person name="Ma J."/>
        </authorList>
    </citation>
    <scope>NUCLEOTIDE SEQUENCE [LARGE SCALE GENOMIC DNA]</scope>
    <source>
        <strain evidence="9 10">JCM 15933</strain>
    </source>
</reference>
<dbReference type="SUPFAM" id="SSF51735">
    <property type="entry name" value="NAD(P)-binding Rossmann-fold domains"/>
    <property type="match status" value="2"/>
</dbReference>
<dbReference type="InterPro" id="IPR006162">
    <property type="entry name" value="Ppantetheine_attach_site"/>
</dbReference>
<dbReference type="InterPro" id="IPR014043">
    <property type="entry name" value="Acyl_transferase_dom"/>
</dbReference>
<dbReference type="SMART" id="SM01294">
    <property type="entry name" value="PKS_PP_betabranch"/>
    <property type="match status" value="1"/>
</dbReference>
<dbReference type="InterPro" id="IPR049900">
    <property type="entry name" value="PKS_mFAS_DH"/>
</dbReference>
<dbReference type="InterPro" id="IPR016039">
    <property type="entry name" value="Thiolase-like"/>
</dbReference>
<dbReference type="Gene3D" id="3.30.70.250">
    <property type="entry name" value="Malonyl-CoA ACP transacylase, ACP-binding"/>
    <property type="match status" value="1"/>
</dbReference>
<dbReference type="SUPFAM" id="SSF52151">
    <property type="entry name" value="FabD/lysophospholipase-like"/>
    <property type="match status" value="1"/>
</dbReference>
<dbReference type="PANTHER" id="PTHR43775">
    <property type="entry name" value="FATTY ACID SYNTHASE"/>
    <property type="match status" value="1"/>
</dbReference>
<dbReference type="InterPro" id="IPR032821">
    <property type="entry name" value="PKS_assoc"/>
</dbReference>
<dbReference type="SMART" id="SM00822">
    <property type="entry name" value="PKS_KR"/>
    <property type="match status" value="1"/>
</dbReference>
<dbReference type="InterPro" id="IPR009081">
    <property type="entry name" value="PP-bd_ACP"/>
</dbReference>
<dbReference type="Pfam" id="PF02801">
    <property type="entry name" value="Ketoacyl-synt_C"/>
    <property type="match status" value="1"/>
</dbReference>
<evidence type="ECO:0000259" key="8">
    <source>
        <dbReference type="PROSITE" id="PS52019"/>
    </source>
</evidence>
<feature type="region of interest" description="C-terminal hotdog fold" evidence="4">
    <location>
        <begin position="1053"/>
        <end position="1191"/>
    </location>
</feature>
<dbReference type="InterPro" id="IPR014030">
    <property type="entry name" value="Ketoacyl_synth_N"/>
</dbReference>
<dbReference type="Pfam" id="PF00550">
    <property type="entry name" value="PP-binding"/>
    <property type="match status" value="1"/>
</dbReference>
<dbReference type="CDD" id="cd08955">
    <property type="entry name" value="KR_2_FAS_SDR_x"/>
    <property type="match status" value="1"/>
</dbReference>
<dbReference type="PROSITE" id="PS52004">
    <property type="entry name" value="KS3_2"/>
    <property type="match status" value="1"/>
</dbReference>
<dbReference type="Gene3D" id="3.40.47.10">
    <property type="match status" value="1"/>
</dbReference>
<dbReference type="SUPFAM" id="SSF55048">
    <property type="entry name" value="Probable ACP-binding domain of malonyl-CoA ACP transacylase"/>
    <property type="match status" value="1"/>
</dbReference>